<evidence type="ECO:0000313" key="6">
    <source>
        <dbReference type="EMBL" id="MBB4022543.1"/>
    </source>
</evidence>
<protein>
    <submittedName>
        <fullName evidence="6">3',5'-cyclic AMP phosphodiesterase CpdA</fullName>
    </submittedName>
</protein>
<evidence type="ECO:0000256" key="3">
    <source>
        <dbReference type="ARBA" id="ARBA00023004"/>
    </source>
</evidence>
<dbReference type="EMBL" id="JACIEQ010000003">
    <property type="protein sequence ID" value="MBB4022543.1"/>
    <property type="molecule type" value="Genomic_DNA"/>
</dbReference>
<proteinExistence type="inferred from homology"/>
<keyword evidence="2" id="KW-0378">Hydrolase</keyword>
<gene>
    <name evidence="6" type="ORF">GGR17_002362</name>
</gene>
<evidence type="ECO:0000256" key="4">
    <source>
        <dbReference type="ARBA" id="ARBA00025742"/>
    </source>
</evidence>
<organism evidence="6 7">
    <name type="scientific">Actibacterium naphthalenivorans</name>
    <dbReference type="NCBI Taxonomy" id="1614693"/>
    <lineage>
        <taxon>Bacteria</taxon>
        <taxon>Pseudomonadati</taxon>
        <taxon>Pseudomonadota</taxon>
        <taxon>Alphaproteobacteria</taxon>
        <taxon>Rhodobacterales</taxon>
        <taxon>Roseobacteraceae</taxon>
        <taxon>Actibacterium</taxon>
    </lineage>
</organism>
<dbReference type="PANTHER" id="PTHR42988">
    <property type="entry name" value="PHOSPHOHYDROLASE"/>
    <property type="match status" value="1"/>
</dbReference>
<evidence type="ECO:0000256" key="1">
    <source>
        <dbReference type="ARBA" id="ARBA00022723"/>
    </source>
</evidence>
<evidence type="ECO:0000259" key="5">
    <source>
        <dbReference type="Pfam" id="PF00149"/>
    </source>
</evidence>
<keyword evidence="3" id="KW-0408">Iron</keyword>
<dbReference type="InterPro" id="IPR029052">
    <property type="entry name" value="Metallo-depent_PP-like"/>
</dbReference>
<keyword evidence="7" id="KW-1185">Reference proteome</keyword>
<sequence length="271" mass="29594">MLKFIVVSDLHLVPEGKLSHGIDTSVRLRMAIEHINAHHHDAEFCILAGDLADHGDPAAYARLSEMLPALRLRPVLTLGNHDDRGSFADVFGAGYLAETGCADHVIDAGGYRVLVLDTLVEGTHEGALSDAQYDWLANRLDAARGRPVIVVVHHAIADLGVPTDFINLRDKPRFAAALNAHGDVRQVISGHVHMSTAGSYRGIPFTTISGCHYNIFPQLHGPLDSIPRLEGPGQIGVVLATEDGVVVHHENFLDRHPRQPPELFRWDRDGD</sequence>
<dbReference type="InterPro" id="IPR004843">
    <property type="entry name" value="Calcineurin-like_PHP"/>
</dbReference>
<dbReference type="PANTHER" id="PTHR42988:SF2">
    <property type="entry name" value="CYCLIC NUCLEOTIDE PHOSPHODIESTERASE CBUA0032-RELATED"/>
    <property type="match status" value="1"/>
</dbReference>
<dbReference type="GO" id="GO:0016787">
    <property type="term" value="F:hydrolase activity"/>
    <property type="evidence" value="ECO:0007669"/>
    <property type="project" value="UniProtKB-KW"/>
</dbReference>
<evidence type="ECO:0000256" key="2">
    <source>
        <dbReference type="ARBA" id="ARBA00022801"/>
    </source>
</evidence>
<dbReference type="InterPro" id="IPR050884">
    <property type="entry name" value="CNP_phosphodiesterase-III"/>
</dbReference>
<dbReference type="Proteomes" id="UP000585681">
    <property type="component" value="Unassembled WGS sequence"/>
</dbReference>
<accession>A0A840CCH1</accession>
<dbReference type="AlphaFoldDB" id="A0A840CCH1"/>
<keyword evidence="1" id="KW-0479">Metal-binding</keyword>
<reference evidence="6" key="1">
    <citation type="submission" date="2020-08" db="EMBL/GenBank/DDBJ databases">
        <title>Genomic Encyclopedia of Type Strains, Phase IV (KMG-IV): sequencing the most valuable type-strain genomes for metagenomic binning, comparative biology and taxonomic classification.</title>
        <authorList>
            <person name="Goeker M."/>
        </authorList>
    </citation>
    <scope>NUCLEOTIDE SEQUENCE [LARGE SCALE GENOMIC DNA]</scope>
    <source>
        <strain evidence="6">DSM 105040</strain>
    </source>
</reference>
<dbReference type="SUPFAM" id="SSF56300">
    <property type="entry name" value="Metallo-dependent phosphatases"/>
    <property type="match status" value="1"/>
</dbReference>
<dbReference type="RefSeq" id="WP_054539740.1">
    <property type="nucleotide sequence ID" value="NZ_JACIEQ010000003.1"/>
</dbReference>
<name>A0A840CCH1_9RHOB</name>
<comment type="caution">
    <text evidence="6">The sequence shown here is derived from an EMBL/GenBank/DDBJ whole genome shotgun (WGS) entry which is preliminary data.</text>
</comment>
<dbReference type="Gene3D" id="3.60.21.10">
    <property type="match status" value="1"/>
</dbReference>
<dbReference type="Pfam" id="PF00149">
    <property type="entry name" value="Metallophos"/>
    <property type="match status" value="1"/>
</dbReference>
<feature type="domain" description="Calcineurin-like phosphoesterase" evidence="5">
    <location>
        <begin position="2"/>
        <end position="194"/>
    </location>
</feature>
<dbReference type="GO" id="GO:0046872">
    <property type="term" value="F:metal ion binding"/>
    <property type="evidence" value="ECO:0007669"/>
    <property type="project" value="UniProtKB-KW"/>
</dbReference>
<evidence type="ECO:0000313" key="7">
    <source>
        <dbReference type="Proteomes" id="UP000585681"/>
    </source>
</evidence>
<comment type="similarity">
    <text evidence="4">Belongs to the cyclic nucleotide phosphodiesterase class-III family.</text>
</comment>